<dbReference type="SMART" id="SM00028">
    <property type="entry name" value="TPR"/>
    <property type="match status" value="5"/>
</dbReference>
<sequence>MEFHSPSEKIKLMRKKFRVNQAELEGINMTRAFISMMESGRRNVSKASSKLLSEKFNEIAKRISVNLNLDDEYFSRTPKEDAIYYCNEELKNDLNHDKLEELIEISEDFELDDLQAELYKLQGEKYYNKEDYKEAFSYFRKALGKYKELRDRKSQVRIYQLLGICKSRRQEHEDAIYYFKEAIDYAREENNKRVFYKGKYNIAISYMLTQQYDKSLETLDQIILDKSDEIDFDILADAKILKGYELDNLGRVKEAIDEDLSLIDILKGKDDEMLSMVYNNIAEAYYKIGDYANSLKYVDEAQRLKVKVNKPMLSQTLNTKGKVLFKTGFYQESILVLGLAIDLAEEYKRFDYLMESCKDLISVYESTNDYQSIQDLMNRLLEILDTNDVKTGKAYAVLKLAEVSAKLDDSKETIKYINKLEILL</sequence>
<keyword evidence="4 6" id="KW-0802">TPR repeat</keyword>
<evidence type="ECO:0000256" key="3">
    <source>
        <dbReference type="ARBA" id="ARBA00022737"/>
    </source>
</evidence>
<dbReference type="InterPro" id="IPR019734">
    <property type="entry name" value="TPR_rpt"/>
</dbReference>
<evidence type="ECO:0000256" key="1">
    <source>
        <dbReference type="ARBA" id="ARBA00004496"/>
    </source>
</evidence>
<dbReference type="InterPro" id="IPR011990">
    <property type="entry name" value="TPR-like_helical_dom_sf"/>
</dbReference>
<feature type="domain" description="HTH cro/C1-type" evidence="7">
    <location>
        <begin position="10"/>
        <end position="63"/>
    </location>
</feature>
<evidence type="ECO:0000256" key="5">
    <source>
        <dbReference type="ARBA" id="ARBA00038253"/>
    </source>
</evidence>
<comment type="subcellular location">
    <subcellularLocation>
        <location evidence="1">Cytoplasm</location>
    </subcellularLocation>
</comment>
<name>A0ABS1ESJ6_9CLOT</name>
<evidence type="ECO:0000313" key="9">
    <source>
        <dbReference type="Proteomes" id="UP000596739"/>
    </source>
</evidence>
<dbReference type="Pfam" id="PF13424">
    <property type="entry name" value="TPR_12"/>
    <property type="match status" value="1"/>
</dbReference>
<comment type="similarity">
    <text evidence="5">Belongs to the Rap family.</text>
</comment>
<dbReference type="Proteomes" id="UP000596739">
    <property type="component" value="Unassembled WGS sequence"/>
</dbReference>
<dbReference type="InterPro" id="IPR051476">
    <property type="entry name" value="Bac_ResReg_Asp_Phosphatase"/>
</dbReference>
<dbReference type="PANTHER" id="PTHR46630">
    <property type="entry name" value="TETRATRICOPEPTIDE REPEAT PROTEIN 29"/>
    <property type="match status" value="1"/>
</dbReference>
<dbReference type="SUPFAM" id="SSF48452">
    <property type="entry name" value="TPR-like"/>
    <property type="match status" value="2"/>
</dbReference>
<proteinExistence type="inferred from homology"/>
<dbReference type="InterPro" id="IPR001387">
    <property type="entry name" value="Cro/C1-type_HTH"/>
</dbReference>
<dbReference type="RefSeq" id="WP_200271465.1">
    <property type="nucleotide sequence ID" value="NZ_JAENHN010000046.1"/>
</dbReference>
<feature type="repeat" description="TPR" evidence="6">
    <location>
        <begin position="116"/>
        <end position="149"/>
    </location>
</feature>
<organism evidence="8 9">
    <name type="scientific">Clostridium yunnanense</name>
    <dbReference type="NCBI Taxonomy" id="2800325"/>
    <lineage>
        <taxon>Bacteria</taxon>
        <taxon>Bacillati</taxon>
        <taxon>Bacillota</taxon>
        <taxon>Clostridia</taxon>
        <taxon>Eubacteriales</taxon>
        <taxon>Clostridiaceae</taxon>
        <taxon>Clostridium</taxon>
    </lineage>
</organism>
<protein>
    <submittedName>
        <fullName evidence="8">Tetratricopeptide repeat protein</fullName>
    </submittedName>
</protein>
<dbReference type="Gene3D" id="1.25.40.10">
    <property type="entry name" value="Tetratricopeptide repeat domain"/>
    <property type="match status" value="2"/>
</dbReference>
<evidence type="ECO:0000256" key="2">
    <source>
        <dbReference type="ARBA" id="ARBA00022490"/>
    </source>
</evidence>
<dbReference type="EMBL" id="JAENHN010000046">
    <property type="protein sequence ID" value="MBK1812336.1"/>
    <property type="molecule type" value="Genomic_DNA"/>
</dbReference>
<accession>A0ABS1ESJ6</accession>
<dbReference type="Pfam" id="PF13181">
    <property type="entry name" value="TPR_8"/>
    <property type="match status" value="1"/>
</dbReference>
<evidence type="ECO:0000256" key="6">
    <source>
        <dbReference type="PROSITE-ProRule" id="PRU00339"/>
    </source>
</evidence>
<dbReference type="CDD" id="cd00093">
    <property type="entry name" value="HTH_XRE"/>
    <property type="match status" value="1"/>
</dbReference>
<evidence type="ECO:0000313" key="8">
    <source>
        <dbReference type="EMBL" id="MBK1812336.1"/>
    </source>
</evidence>
<keyword evidence="2" id="KW-0963">Cytoplasm</keyword>
<evidence type="ECO:0000256" key="4">
    <source>
        <dbReference type="ARBA" id="ARBA00022803"/>
    </source>
</evidence>
<reference evidence="9" key="1">
    <citation type="submission" date="2021-01" db="EMBL/GenBank/DDBJ databases">
        <title>Genome public.</title>
        <authorList>
            <person name="Liu C."/>
            <person name="Sun Q."/>
        </authorList>
    </citation>
    <scope>NUCLEOTIDE SEQUENCE [LARGE SCALE GENOMIC DNA]</scope>
    <source>
        <strain evidence="9">YIM B02505</strain>
    </source>
</reference>
<keyword evidence="9" id="KW-1185">Reference proteome</keyword>
<evidence type="ECO:0000259" key="7">
    <source>
        <dbReference type="PROSITE" id="PS50943"/>
    </source>
</evidence>
<comment type="caution">
    <text evidence="8">The sequence shown here is derived from an EMBL/GenBank/DDBJ whole genome shotgun (WGS) entry which is preliminary data.</text>
</comment>
<gene>
    <name evidence="8" type="ORF">JHL18_17060</name>
</gene>
<feature type="repeat" description="TPR" evidence="6">
    <location>
        <begin position="156"/>
        <end position="189"/>
    </location>
</feature>
<dbReference type="PANTHER" id="PTHR46630:SF1">
    <property type="entry name" value="TETRATRICOPEPTIDE REPEAT PROTEIN 29"/>
    <property type="match status" value="1"/>
</dbReference>
<keyword evidence="3" id="KW-0677">Repeat</keyword>
<dbReference type="PROSITE" id="PS50005">
    <property type="entry name" value="TPR"/>
    <property type="match status" value="2"/>
</dbReference>
<dbReference type="PROSITE" id="PS50943">
    <property type="entry name" value="HTH_CROC1"/>
    <property type="match status" value="1"/>
</dbReference>